<reference evidence="1 2" key="1">
    <citation type="submission" date="2018-07" db="EMBL/GenBank/DDBJ databases">
        <title>A high quality draft genome assembly of the barn swallow (H. rustica rustica).</title>
        <authorList>
            <person name="Formenti G."/>
            <person name="Chiara M."/>
            <person name="Poveda L."/>
            <person name="Francoijs K.-J."/>
            <person name="Bonisoli-Alquati A."/>
            <person name="Canova L."/>
            <person name="Gianfranceschi L."/>
            <person name="Horner D.S."/>
            <person name="Saino N."/>
        </authorList>
    </citation>
    <scope>NUCLEOTIDE SEQUENCE [LARGE SCALE GENOMIC DNA]</scope>
    <source>
        <strain evidence="1">Chelidonia</strain>
        <tissue evidence="1">Blood</tissue>
    </source>
</reference>
<sequence length="128" mass="14399">MLKYQALLLEQDDVTLKTTSVVNPVMFLSSTLIDNEPEHSCLQTIEEVYSSRSDLKDVPLENPNWELFRDGSSIMKKGKRVTGYAVTMQDKVIEAKALTADVSSQKVELIASRALDRSKGKNVNKYMD</sequence>
<proteinExistence type="predicted"/>
<dbReference type="GO" id="GO:0003676">
    <property type="term" value="F:nucleic acid binding"/>
    <property type="evidence" value="ECO:0007669"/>
    <property type="project" value="InterPro"/>
</dbReference>
<dbReference type="Proteomes" id="UP000269221">
    <property type="component" value="Unassembled WGS sequence"/>
</dbReference>
<dbReference type="InterPro" id="IPR036397">
    <property type="entry name" value="RNaseH_sf"/>
</dbReference>
<dbReference type="Gene3D" id="3.30.420.10">
    <property type="entry name" value="Ribonuclease H-like superfamily/Ribonuclease H"/>
    <property type="match status" value="1"/>
</dbReference>
<protein>
    <recommendedName>
        <fullName evidence="3">RNase H type-1 domain-containing protein</fullName>
    </recommendedName>
</protein>
<accession>A0A3M0L6R4</accession>
<dbReference type="STRING" id="333673.A0A3M0L6R4"/>
<name>A0A3M0L6R4_HIRRU</name>
<organism evidence="1 2">
    <name type="scientific">Hirundo rustica rustica</name>
    <dbReference type="NCBI Taxonomy" id="333673"/>
    <lineage>
        <taxon>Eukaryota</taxon>
        <taxon>Metazoa</taxon>
        <taxon>Chordata</taxon>
        <taxon>Craniata</taxon>
        <taxon>Vertebrata</taxon>
        <taxon>Euteleostomi</taxon>
        <taxon>Archelosauria</taxon>
        <taxon>Archosauria</taxon>
        <taxon>Dinosauria</taxon>
        <taxon>Saurischia</taxon>
        <taxon>Theropoda</taxon>
        <taxon>Coelurosauria</taxon>
        <taxon>Aves</taxon>
        <taxon>Neognathae</taxon>
        <taxon>Neoaves</taxon>
        <taxon>Telluraves</taxon>
        <taxon>Australaves</taxon>
        <taxon>Passeriformes</taxon>
        <taxon>Sylvioidea</taxon>
        <taxon>Hirundinidae</taxon>
        <taxon>Hirundo</taxon>
    </lineage>
</organism>
<dbReference type="OrthoDB" id="9395889at2759"/>
<dbReference type="EMBL" id="QRBI01000093">
    <property type="protein sequence ID" value="RMC21013.1"/>
    <property type="molecule type" value="Genomic_DNA"/>
</dbReference>
<evidence type="ECO:0000313" key="1">
    <source>
        <dbReference type="EMBL" id="RMC21013.1"/>
    </source>
</evidence>
<evidence type="ECO:0008006" key="3">
    <source>
        <dbReference type="Google" id="ProtNLM"/>
    </source>
</evidence>
<comment type="caution">
    <text evidence="1">The sequence shown here is derived from an EMBL/GenBank/DDBJ whole genome shotgun (WGS) entry which is preliminary data.</text>
</comment>
<dbReference type="AlphaFoldDB" id="A0A3M0L6R4"/>
<gene>
    <name evidence="1" type="ORF">DUI87_01869</name>
</gene>
<evidence type="ECO:0000313" key="2">
    <source>
        <dbReference type="Proteomes" id="UP000269221"/>
    </source>
</evidence>
<keyword evidence="2" id="KW-1185">Reference proteome</keyword>